<dbReference type="EMBL" id="QJKK01000001">
    <property type="protein sequence ID" value="RAL26989.1"/>
    <property type="molecule type" value="Genomic_DNA"/>
</dbReference>
<evidence type="ECO:0000256" key="5">
    <source>
        <dbReference type="SAM" id="Phobius"/>
    </source>
</evidence>
<dbReference type="NCBIfam" id="NF037982">
    <property type="entry name" value="Nramp_1"/>
    <property type="match status" value="2"/>
</dbReference>
<dbReference type="GO" id="GO:0005384">
    <property type="term" value="F:manganese ion transmembrane transporter activity"/>
    <property type="evidence" value="ECO:0007669"/>
    <property type="project" value="TreeGrafter"/>
</dbReference>
<feature type="transmembrane region" description="Helical" evidence="5">
    <location>
        <begin position="282"/>
        <end position="314"/>
    </location>
</feature>
<dbReference type="GO" id="GO:0034755">
    <property type="term" value="P:iron ion transmembrane transport"/>
    <property type="evidence" value="ECO:0007669"/>
    <property type="project" value="TreeGrafter"/>
</dbReference>
<dbReference type="OrthoDB" id="9787548at2"/>
<evidence type="ECO:0000256" key="1">
    <source>
        <dbReference type="ARBA" id="ARBA00004141"/>
    </source>
</evidence>
<accession>A0A364K9L4</accession>
<feature type="transmembrane region" description="Helical" evidence="5">
    <location>
        <begin position="47"/>
        <end position="65"/>
    </location>
</feature>
<dbReference type="AlphaFoldDB" id="A0A364K9L4"/>
<keyword evidence="2 5" id="KW-0812">Transmembrane</keyword>
<reference evidence="6 7" key="2">
    <citation type="submission" date="2018-06" db="EMBL/GenBank/DDBJ databases">
        <authorList>
            <person name="Zhirakovskaya E."/>
        </authorList>
    </citation>
    <scope>NUCLEOTIDE SEQUENCE [LARGE SCALE GENOMIC DNA]</scope>
    <source>
        <strain evidence="6 7">FBKL4.011</strain>
    </source>
</reference>
<evidence type="ECO:0000313" key="6">
    <source>
        <dbReference type="EMBL" id="RAL26989.1"/>
    </source>
</evidence>
<protein>
    <submittedName>
        <fullName evidence="6">Iron transporter</fullName>
    </submittedName>
</protein>
<sequence>MTNANSPQSVPSSWRKRIKLMGPGLIAAATGVGAGDLVAALVAGTQFGFLLLWAIIIGSIIKYYLNEGVGRWQLATGKTILQGWNSLGRWTLIYFGIYIILWGFVYGAAGTSSASLATTAMFPQLDLKAWAILHGVIAFLLVLSGRYQLFERVMTVLTGLMFITVVGTAIIVFPHVFDLLSGVIPRIPTGSIMFVLGLIGGVGGSITIASYGYWIREKNWVGPIWLSFMRLDAKVAYILTAIFTISLLIVGAEFLYGTGIIIQDEKGLIQLSQLLGERFGEIVRWLFLLGFWSASFTSVLGVWNGVPYLFADFIRHLRKKTWSHNQPITEKDPAYRTYLVWLTFPPMLLLFLGKPVGLIIIYGVLGALFMPFLAITLLWLLNSKQVEKSYQNTLATNTILILSCILFIILAGQEIVKIIFK</sequence>
<evidence type="ECO:0000256" key="2">
    <source>
        <dbReference type="ARBA" id="ARBA00022692"/>
    </source>
</evidence>
<evidence type="ECO:0000256" key="3">
    <source>
        <dbReference type="ARBA" id="ARBA00022989"/>
    </source>
</evidence>
<feature type="transmembrane region" description="Helical" evidence="5">
    <location>
        <begin position="335"/>
        <end position="353"/>
    </location>
</feature>
<dbReference type="PANTHER" id="PTHR11706:SF3">
    <property type="entry name" value="METAL ION TRANSPORT PROTEIN"/>
    <property type="match status" value="1"/>
</dbReference>
<proteinExistence type="predicted"/>
<feature type="transmembrane region" description="Helical" evidence="5">
    <location>
        <begin position="129"/>
        <end position="149"/>
    </location>
</feature>
<dbReference type="PANTHER" id="PTHR11706">
    <property type="entry name" value="SOLUTE CARRIER PROTEIN FAMILY 11 MEMBER"/>
    <property type="match status" value="1"/>
</dbReference>
<feature type="transmembrane region" description="Helical" evidence="5">
    <location>
        <begin position="86"/>
        <end position="109"/>
    </location>
</feature>
<keyword evidence="3 5" id="KW-1133">Transmembrane helix</keyword>
<dbReference type="GO" id="GO:0005886">
    <property type="term" value="C:plasma membrane"/>
    <property type="evidence" value="ECO:0007669"/>
    <property type="project" value="TreeGrafter"/>
</dbReference>
<evidence type="ECO:0000256" key="4">
    <source>
        <dbReference type="ARBA" id="ARBA00023136"/>
    </source>
</evidence>
<gene>
    <name evidence="6" type="ORF">DL897_02825</name>
</gene>
<dbReference type="InterPro" id="IPR001046">
    <property type="entry name" value="NRAMP_fam"/>
</dbReference>
<dbReference type="RefSeq" id="WP_113657594.1">
    <property type="nucleotide sequence ID" value="NZ_KZ845663.1"/>
</dbReference>
<dbReference type="Proteomes" id="UP000251213">
    <property type="component" value="Unassembled WGS sequence"/>
</dbReference>
<comment type="caution">
    <text evidence="6">The sequence shown here is derived from an EMBL/GenBank/DDBJ whole genome shotgun (WGS) entry which is preliminary data.</text>
</comment>
<feature type="transmembrane region" description="Helical" evidence="5">
    <location>
        <begin position="359"/>
        <end position="381"/>
    </location>
</feature>
<feature type="transmembrane region" description="Helical" evidence="5">
    <location>
        <begin position="235"/>
        <end position="262"/>
    </location>
</feature>
<comment type="subcellular location">
    <subcellularLocation>
        <location evidence="1">Membrane</location>
        <topology evidence="1">Multi-pass membrane protein</topology>
    </subcellularLocation>
</comment>
<evidence type="ECO:0000313" key="7">
    <source>
        <dbReference type="Proteomes" id="UP000251213"/>
    </source>
</evidence>
<keyword evidence="4 5" id="KW-0472">Membrane</keyword>
<keyword evidence="7" id="KW-1185">Reference proteome</keyword>
<dbReference type="GO" id="GO:0015086">
    <property type="term" value="F:cadmium ion transmembrane transporter activity"/>
    <property type="evidence" value="ECO:0007669"/>
    <property type="project" value="TreeGrafter"/>
</dbReference>
<feature type="transmembrane region" description="Helical" evidence="5">
    <location>
        <begin position="156"/>
        <end position="177"/>
    </location>
</feature>
<dbReference type="Pfam" id="PF01566">
    <property type="entry name" value="Nramp"/>
    <property type="match status" value="1"/>
</dbReference>
<name>A0A364K9L4_9BACL</name>
<feature type="transmembrane region" description="Helical" evidence="5">
    <location>
        <begin position="192"/>
        <end position="214"/>
    </location>
</feature>
<feature type="transmembrane region" description="Helical" evidence="5">
    <location>
        <begin position="20"/>
        <end position="41"/>
    </location>
</feature>
<organism evidence="6 7">
    <name type="scientific">Thermoflavimicrobium daqui</name>
    <dbReference type="NCBI Taxonomy" id="2137476"/>
    <lineage>
        <taxon>Bacteria</taxon>
        <taxon>Bacillati</taxon>
        <taxon>Bacillota</taxon>
        <taxon>Bacilli</taxon>
        <taxon>Bacillales</taxon>
        <taxon>Thermoactinomycetaceae</taxon>
        <taxon>Thermoflavimicrobium</taxon>
    </lineage>
</organism>
<reference evidence="6 7" key="1">
    <citation type="submission" date="2018-06" db="EMBL/GenBank/DDBJ databases">
        <title>Thermoflavimicrobium daqus sp. nov., a thermophilic microbe isolated from Moutai-flavour Daqu.</title>
        <authorList>
            <person name="Wang X."/>
            <person name="Zhou H."/>
        </authorList>
    </citation>
    <scope>NUCLEOTIDE SEQUENCE [LARGE SCALE GENOMIC DNA]</scope>
    <source>
        <strain evidence="6 7">FBKL4.011</strain>
    </source>
</reference>
<feature type="transmembrane region" description="Helical" evidence="5">
    <location>
        <begin position="393"/>
        <end position="412"/>
    </location>
</feature>